<dbReference type="InterPro" id="IPR005560">
    <property type="entry name" value="Csp_YhjQ"/>
</dbReference>
<dbReference type="CDD" id="cd08026">
    <property type="entry name" value="DUF326"/>
    <property type="match status" value="1"/>
</dbReference>
<dbReference type="Pfam" id="PF03860">
    <property type="entry name" value="Csp"/>
    <property type="match status" value="1"/>
</dbReference>
<dbReference type="Proteomes" id="UP000613193">
    <property type="component" value="Unassembled WGS sequence"/>
</dbReference>
<keyword evidence="2" id="KW-1185">Reference proteome</keyword>
<dbReference type="Gene3D" id="1.20.1270.360">
    <property type="match status" value="1"/>
</dbReference>
<dbReference type="EMBL" id="JAEHFW010000002">
    <property type="protein sequence ID" value="MBK0380174.1"/>
    <property type="molecule type" value="Genomic_DNA"/>
</dbReference>
<proteinExistence type="predicted"/>
<protein>
    <submittedName>
        <fullName evidence="1">Four-helix bundle copper-binding protein</fullName>
    </submittedName>
</protein>
<sequence>MENHDHSALINKLMECVAACEHCATACLQEDNVKDMAQCVKLDRDCADVCSQAARLLQRESEIAHQYLLLCEEICRMCSEECGKHEHDHCKKCAEACNTCAEACHAHHQPITQD</sequence>
<evidence type="ECO:0000313" key="2">
    <source>
        <dbReference type="Proteomes" id="UP000613193"/>
    </source>
</evidence>
<gene>
    <name evidence="1" type="ORF">I5M19_12695</name>
</gene>
<reference evidence="1" key="1">
    <citation type="submission" date="2020-12" db="EMBL/GenBank/DDBJ databases">
        <title>Bacterial novel species Mucilaginibacter sp. SD-g isolated from soil.</title>
        <authorList>
            <person name="Jung H.-Y."/>
        </authorList>
    </citation>
    <scope>NUCLEOTIDE SEQUENCE</scope>
    <source>
        <strain evidence="1">SD-g</strain>
    </source>
</reference>
<dbReference type="PANTHER" id="PTHR37310">
    <property type="entry name" value="CYTOPLASMIC PROTEIN-RELATED"/>
    <property type="match status" value="1"/>
</dbReference>
<dbReference type="PANTHER" id="PTHR37310:SF1">
    <property type="entry name" value="CYTOPLASMIC PROTEIN"/>
    <property type="match status" value="1"/>
</dbReference>
<dbReference type="AlphaFoldDB" id="A0A934PUA4"/>
<evidence type="ECO:0000313" key="1">
    <source>
        <dbReference type="EMBL" id="MBK0380174.1"/>
    </source>
</evidence>
<comment type="caution">
    <text evidence="1">The sequence shown here is derived from an EMBL/GenBank/DDBJ whole genome shotgun (WGS) entry which is preliminary data.</text>
</comment>
<dbReference type="InterPro" id="IPR044543">
    <property type="entry name" value="YHJQ-like"/>
</dbReference>
<organism evidence="1 2">
    <name type="scientific">Mucilaginibacter segetis</name>
    <dbReference type="NCBI Taxonomy" id="2793071"/>
    <lineage>
        <taxon>Bacteria</taxon>
        <taxon>Pseudomonadati</taxon>
        <taxon>Bacteroidota</taxon>
        <taxon>Sphingobacteriia</taxon>
        <taxon>Sphingobacteriales</taxon>
        <taxon>Sphingobacteriaceae</taxon>
        <taxon>Mucilaginibacter</taxon>
    </lineage>
</organism>
<name>A0A934PUA4_9SPHI</name>
<accession>A0A934PUA4</accession>
<dbReference type="RefSeq" id="WP_200066703.1">
    <property type="nucleotide sequence ID" value="NZ_JAEHFW010000002.1"/>
</dbReference>